<reference evidence="1 2" key="1">
    <citation type="submission" date="2020-08" db="EMBL/GenBank/DDBJ databases">
        <title>Genomic Encyclopedia of Type Strains, Phase IV (KMG-IV): sequencing the most valuable type-strain genomes for metagenomic binning, comparative biology and taxonomic classification.</title>
        <authorList>
            <person name="Goeker M."/>
        </authorList>
    </citation>
    <scope>NUCLEOTIDE SEQUENCE [LARGE SCALE GENOMIC DNA]</scope>
    <source>
        <strain evidence="1 2">DSM 14552</strain>
    </source>
</reference>
<sequence length="104" mass="11134">MSTVAATPAPTLSLKPKVATDREKLSQAAKQFEAIFVRQMLASARATDFGGKGVFGEMDQTFVQMRDDRFAEIASQTGALGLAKQIENHLAAQLRPEAPAAKGK</sequence>
<proteinExistence type="predicted"/>
<keyword evidence="2" id="KW-1185">Reference proteome</keyword>
<dbReference type="Proteomes" id="UP000562395">
    <property type="component" value="Unassembled WGS sequence"/>
</dbReference>
<keyword evidence="1" id="KW-0966">Cell projection</keyword>
<dbReference type="AlphaFoldDB" id="A0A7W6A0N8"/>
<dbReference type="EMBL" id="JACICY010000008">
    <property type="protein sequence ID" value="MBB3861862.1"/>
    <property type="molecule type" value="Genomic_DNA"/>
</dbReference>
<protein>
    <submittedName>
        <fullName evidence="1">Flagellar protein FlgJ</fullName>
    </submittedName>
</protein>
<organism evidence="1 2">
    <name type="scientific">Novosphingobium hassiacum</name>
    <dbReference type="NCBI Taxonomy" id="173676"/>
    <lineage>
        <taxon>Bacteria</taxon>
        <taxon>Pseudomonadati</taxon>
        <taxon>Pseudomonadota</taxon>
        <taxon>Alphaproteobacteria</taxon>
        <taxon>Sphingomonadales</taxon>
        <taxon>Sphingomonadaceae</taxon>
        <taxon>Novosphingobium</taxon>
    </lineage>
</organism>
<gene>
    <name evidence="1" type="ORF">GGQ88_003152</name>
</gene>
<evidence type="ECO:0000313" key="2">
    <source>
        <dbReference type="Proteomes" id="UP000562395"/>
    </source>
</evidence>
<keyword evidence="1" id="KW-0282">Flagellum</keyword>
<name>A0A7W6A0N8_9SPHN</name>
<accession>A0A7W6A0N8</accession>
<dbReference type="RefSeq" id="WP_183614366.1">
    <property type="nucleotide sequence ID" value="NZ_JACICY010000008.1"/>
</dbReference>
<keyword evidence="1" id="KW-0969">Cilium</keyword>
<evidence type="ECO:0000313" key="1">
    <source>
        <dbReference type="EMBL" id="MBB3861862.1"/>
    </source>
</evidence>
<comment type="caution">
    <text evidence="1">The sequence shown here is derived from an EMBL/GenBank/DDBJ whole genome shotgun (WGS) entry which is preliminary data.</text>
</comment>